<dbReference type="Proteomes" id="UP000291117">
    <property type="component" value="Unassembled WGS sequence"/>
</dbReference>
<dbReference type="InterPro" id="IPR035965">
    <property type="entry name" value="PAS-like_dom_sf"/>
</dbReference>
<dbReference type="Pfam" id="PF00989">
    <property type="entry name" value="PAS"/>
    <property type="match status" value="1"/>
</dbReference>
<dbReference type="InterPro" id="IPR004358">
    <property type="entry name" value="Sig_transdc_His_kin-like_C"/>
</dbReference>
<keyword evidence="4" id="KW-0597">Phosphoprotein</keyword>
<proteinExistence type="predicted"/>
<dbReference type="PANTHER" id="PTHR42878:SF7">
    <property type="entry name" value="SENSOR HISTIDINE KINASE GLRK"/>
    <property type="match status" value="1"/>
</dbReference>
<evidence type="ECO:0000313" key="19">
    <source>
        <dbReference type="Proteomes" id="UP000291117"/>
    </source>
</evidence>
<dbReference type="PRINTS" id="PR00344">
    <property type="entry name" value="BCTRLSENSOR"/>
</dbReference>
<evidence type="ECO:0000256" key="3">
    <source>
        <dbReference type="ARBA" id="ARBA00012438"/>
    </source>
</evidence>
<comment type="function">
    <text evidence="13">Putative oxygen sensor; modulates the activity of FixJ, a transcriptional activator of nitrogen fixation fixK gene. FixL probably acts as a kinase that phosphorylates FixJ.</text>
</comment>
<comment type="catalytic activity">
    <reaction evidence="1">
        <text>ATP + protein L-histidine = ADP + protein N-phospho-L-histidine.</text>
        <dbReference type="EC" id="2.7.13.3"/>
    </reaction>
</comment>
<dbReference type="PANTHER" id="PTHR42878">
    <property type="entry name" value="TWO-COMPONENT HISTIDINE KINASE"/>
    <property type="match status" value="1"/>
</dbReference>
<evidence type="ECO:0000313" key="18">
    <source>
        <dbReference type="EMBL" id="TCC93083.1"/>
    </source>
</evidence>
<feature type="domain" description="PAS" evidence="17">
    <location>
        <begin position="3"/>
        <end position="56"/>
    </location>
</feature>
<sequence length="416" mass="46682">MENSVLLKAIIDNAIDGLITIDDQGVIESINPSACKLFNYTEQEVLGKNISMLMPQPDRGYHDGYLFRYKKTGDASIIGIGRELTGMRKNGSQFPFRLGVSEVRYSGRVVYAGFIHDLSREKEAESQLQDYATSLEDQVQERTVSLRETVDALEQTKAELNLSIENLHNTVFTLEQTQQELSLSLAKEQELGKLKSRFVSIASHEFRTPLSMVQLSASLIERYALPFDSPNIGKHVGKIKDAVQNVTAILNDFLSLEKLDTGKVQAKFSHFNLAEFAAEIIEEMQIALNGRQKIVFVHRGSELMITLDQTLLKNCIVILIDNAIKYSGEESSIQFYTKINENNCTIRICDNGIGIPIEDQKHLCEPFFRAHNTGKISGNGLGLSILSRYTDLMNGKVDFKSRINRGTLFTLTFPQS</sequence>
<dbReference type="RefSeq" id="WP_131610458.1">
    <property type="nucleotide sequence ID" value="NZ_SJSM01000012.1"/>
</dbReference>
<dbReference type="Pfam" id="PF00512">
    <property type="entry name" value="HisKA"/>
    <property type="match status" value="1"/>
</dbReference>
<keyword evidence="5" id="KW-0808">Transferase</keyword>
<accession>A0A4R0N1C1</accession>
<dbReference type="GO" id="GO:0005524">
    <property type="term" value="F:ATP binding"/>
    <property type="evidence" value="ECO:0007669"/>
    <property type="project" value="UniProtKB-KW"/>
</dbReference>
<dbReference type="InterPro" id="IPR005467">
    <property type="entry name" value="His_kinase_dom"/>
</dbReference>
<dbReference type="OrthoDB" id="9808408at2"/>
<organism evidence="18 19">
    <name type="scientific">Pedobacter hiemivivus</name>
    <dbReference type="NCBI Taxonomy" id="2530454"/>
    <lineage>
        <taxon>Bacteria</taxon>
        <taxon>Pseudomonadati</taxon>
        <taxon>Bacteroidota</taxon>
        <taxon>Sphingobacteriia</taxon>
        <taxon>Sphingobacteriales</taxon>
        <taxon>Sphingobacteriaceae</taxon>
        <taxon>Pedobacter</taxon>
    </lineage>
</organism>
<dbReference type="EMBL" id="SJSM01000012">
    <property type="protein sequence ID" value="TCC93083.1"/>
    <property type="molecule type" value="Genomic_DNA"/>
</dbReference>
<dbReference type="CDD" id="cd00075">
    <property type="entry name" value="HATPase"/>
    <property type="match status" value="1"/>
</dbReference>
<comment type="subcellular location">
    <subcellularLocation>
        <location evidence="2">Membrane</location>
        <topology evidence="2">Multi-pass membrane protein</topology>
    </subcellularLocation>
</comment>
<keyword evidence="15" id="KW-0175">Coiled coil</keyword>
<dbReference type="GO" id="GO:0000155">
    <property type="term" value="F:phosphorelay sensor kinase activity"/>
    <property type="evidence" value="ECO:0007669"/>
    <property type="project" value="InterPro"/>
</dbReference>
<dbReference type="InterPro" id="IPR036097">
    <property type="entry name" value="HisK_dim/P_sf"/>
</dbReference>
<dbReference type="CDD" id="cd00130">
    <property type="entry name" value="PAS"/>
    <property type="match status" value="1"/>
</dbReference>
<dbReference type="InterPro" id="IPR013767">
    <property type="entry name" value="PAS_fold"/>
</dbReference>
<dbReference type="SUPFAM" id="SSF55785">
    <property type="entry name" value="PYP-like sensor domain (PAS domain)"/>
    <property type="match status" value="1"/>
</dbReference>
<dbReference type="Gene3D" id="3.30.565.10">
    <property type="entry name" value="Histidine kinase-like ATPase, C-terminal domain"/>
    <property type="match status" value="1"/>
</dbReference>
<dbReference type="GO" id="GO:0007234">
    <property type="term" value="P:osmosensory signaling via phosphorelay pathway"/>
    <property type="evidence" value="ECO:0007669"/>
    <property type="project" value="TreeGrafter"/>
</dbReference>
<keyword evidence="11" id="KW-0902">Two-component regulatory system</keyword>
<evidence type="ECO:0000256" key="5">
    <source>
        <dbReference type="ARBA" id="ARBA00022679"/>
    </source>
</evidence>
<dbReference type="InterPro" id="IPR036890">
    <property type="entry name" value="HATPase_C_sf"/>
</dbReference>
<dbReference type="GO" id="GO:0016020">
    <property type="term" value="C:membrane"/>
    <property type="evidence" value="ECO:0007669"/>
    <property type="project" value="UniProtKB-SubCell"/>
</dbReference>
<dbReference type="InterPro" id="IPR000014">
    <property type="entry name" value="PAS"/>
</dbReference>
<dbReference type="GO" id="GO:0000156">
    <property type="term" value="F:phosphorelay response regulator activity"/>
    <property type="evidence" value="ECO:0007669"/>
    <property type="project" value="TreeGrafter"/>
</dbReference>
<evidence type="ECO:0000259" key="16">
    <source>
        <dbReference type="PROSITE" id="PS50109"/>
    </source>
</evidence>
<dbReference type="SMART" id="SM00388">
    <property type="entry name" value="HisKA"/>
    <property type="match status" value="1"/>
</dbReference>
<protein>
    <recommendedName>
        <fullName evidence="14">Sensor protein FixL</fullName>
        <ecNumber evidence="3">2.7.13.3</ecNumber>
    </recommendedName>
</protein>
<dbReference type="SMART" id="SM00091">
    <property type="entry name" value="PAS"/>
    <property type="match status" value="1"/>
</dbReference>
<dbReference type="SUPFAM" id="SSF47384">
    <property type="entry name" value="Homodimeric domain of signal transducing histidine kinase"/>
    <property type="match status" value="1"/>
</dbReference>
<feature type="coiled-coil region" evidence="15">
    <location>
        <begin position="121"/>
        <end position="170"/>
    </location>
</feature>
<evidence type="ECO:0000256" key="8">
    <source>
        <dbReference type="ARBA" id="ARBA00022777"/>
    </source>
</evidence>
<dbReference type="EC" id="2.7.13.3" evidence="3"/>
<evidence type="ECO:0000259" key="17">
    <source>
        <dbReference type="PROSITE" id="PS50112"/>
    </source>
</evidence>
<dbReference type="NCBIfam" id="TIGR00229">
    <property type="entry name" value="sensory_box"/>
    <property type="match status" value="1"/>
</dbReference>
<dbReference type="Gene3D" id="3.30.450.20">
    <property type="entry name" value="PAS domain"/>
    <property type="match status" value="1"/>
</dbReference>
<dbReference type="Pfam" id="PF02518">
    <property type="entry name" value="HATPase_c"/>
    <property type="match status" value="1"/>
</dbReference>
<keyword evidence="12" id="KW-0472">Membrane</keyword>
<dbReference type="Gene3D" id="1.10.287.130">
    <property type="match status" value="1"/>
</dbReference>
<evidence type="ECO:0000256" key="13">
    <source>
        <dbReference type="ARBA" id="ARBA00059827"/>
    </source>
</evidence>
<keyword evidence="7" id="KW-0547">Nucleotide-binding</keyword>
<evidence type="ECO:0000256" key="11">
    <source>
        <dbReference type="ARBA" id="ARBA00023012"/>
    </source>
</evidence>
<dbReference type="InterPro" id="IPR003661">
    <property type="entry name" value="HisK_dim/P_dom"/>
</dbReference>
<comment type="caution">
    <text evidence="18">The sequence shown here is derived from an EMBL/GenBank/DDBJ whole genome shotgun (WGS) entry which is preliminary data.</text>
</comment>
<dbReference type="InterPro" id="IPR050351">
    <property type="entry name" value="BphY/WalK/GraS-like"/>
</dbReference>
<evidence type="ECO:0000256" key="9">
    <source>
        <dbReference type="ARBA" id="ARBA00022840"/>
    </source>
</evidence>
<dbReference type="AlphaFoldDB" id="A0A4R0N1C1"/>
<dbReference type="SUPFAM" id="SSF55874">
    <property type="entry name" value="ATPase domain of HSP90 chaperone/DNA topoisomerase II/histidine kinase"/>
    <property type="match status" value="1"/>
</dbReference>
<reference evidence="18 19" key="1">
    <citation type="submission" date="2019-02" db="EMBL/GenBank/DDBJ databases">
        <title>Pedobacter sp. RP-3-8 sp. nov., isolated from Arctic soil.</title>
        <authorList>
            <person name="Dahal R.H."/>
        </authorList>
    </citation>
    <scope>NUCLEOTIDE SEQUENCE [LARGE SCALE GENOMIC DNA]</scope>
    <source>
        <strain evidence="18 19">RP-3-8</strain>
    </source>
</reference>
<gene>
    <name evidence="18" type="ORF">EZ444_17610</name>
</gene>
<keyword evidence="19" id="KW-1185">Reference proteome</keyword>
<evidence type="ECO:0000256" key="12">
    <source>
        <dbReference type="ARBA" id="ARBA00023136"/>
    </source>
</evidence>
<evidence type="ECO:0000256" key="15">
    <source>
        <dbReference type="SAM" id="Coils"/>
    </source>
</evidence>
<name>A0A4R0N1C1_9SPHI</name>
<evidence type="ECO:0000256" key="14">
    <source>
        <dbReference type="ARBA" id="ARBA00070616"/>
    </source>
</evidence>
<dbReference type="PROSITE" id="PS50109">
    <property type="entry name" value="HIS_KIN"/>
    <property type="match status" value="1"/>
</dbReference>
<keyword evidence="10" id="KW-1133">Transmembrane helix</keyword>
<dbReference type="InterPro" id="IPR003594">
    <property type="entry name" value="HATPase_dom"/>
</dbReference>
<dbReference type="GO" id="GO:0030295">
    <property type="term" value="F:protein kinase activator activity"/>
    <property type="evidence" value="ECO:0007669"/>
    <property type="project" value="TreeGrafter"/>
</dbReference>
<evidence type="ECO:0000256" key="1">
    <source>
        <dbReference type="ARBA" id="ARBA00000085"/>
    </source>
</evidence>
<keyword evidence="9" id="KW-0067">ATP-binding</keyword>
<evidence type="ECO:0000256" key="7">
    <source>
        <dbReference type="ARBA" id="ARBA00022741"/>
    </source>
</evidence>
<feature type="domain" description="Histidine kinase" evidence="16">
    <location>
        <begin position="201"/>
        <end position="416"/>
    </location>
</feature>
<keyword evidence="6" id="KW-0812">Transmembrane</keyword>
<evidence type="ECO:0000256" key="4">
    <source>
        <dbReference type="ARBA" id="ARBA00022553"/>
    </source>
</evidence>
<evidence type="ECO:0000256" key="10">
    <source>
        <dbReference type="ARBA" id="ARBA00022989"/>
    </source>
</evidence>
<dbReference type="GO" id="GO:0006355">
    <property type="term" value="P:regulation of DNA-templated transcription"/>
    <property type="evidence" value="ECO:0007669"/>
    <property type="project" value="InterPro"/>
</dbReference>
<dbReference type="SMART" id="SM00387">
    <property type="entry name" value="HATPase_c"/>
    <property type="match status" value="1"/>
</dbReference>
<keyword evidence="8" id="KW-0418">Kinase</keyword>
<evidence type="ECO:0000256" key="2">
    <source>
        <dbReference type="ARBA" id="ARBA00004141"/>
    </source>
</evidence>
<dbReference type="FunFam" id="3.30.450.20:FF:000060">
    <property type="entry name" value="Sensor protein FixL"/>
    <property type="match status" value="1"/>
</dbReference>
<dbReference type="PROSITE" id="PS50112">
    <property type="entry name" value="PAS"/>
    <property type="match status" value="1"/>
</dbReference>
<dbReference type="CDD" id="cd00082">
    <property type="entry name" value="HisKA"/>
    <property type="match status" value="1"/>
</dbReference>
<evidence type="ECO:0000256" key="6">
    <source>
        <dbReference type="ARBA" id="ARBA00022692"/>
    </source>
</evidence>